<evidence type="ECO:0000256" key="3">
    <source>
        <dbReference type="ARBA" id="ARBA00022985"/>
    </source>
</evidence>
<accession>A0A2W5FEB2</accession>
<dbReference type="EMBL" id="QFOD01000018">
    <property type="protein sequence ID" value="PZP29342.1"/>
    <property type="molecule type" value="Genomic_DNA"/>
</dbReference>
<evidence type="ECO:0000256" key="1">
    <source>
        <dbReference type="ARBA" id="ARBA00005068"/>
    </source>
</evidence>
<name>A0A2W5FEB2_9BURK</name>
<proteinExistence type="predicted"/>
<evidence type="ECO:0000313" key="6">
    <source>
        <dbReference type="Proteomes" id="UP000249633"/>
    </source>
</evidence>
<comment type="pathway">
    <text evidence="1">Bacterial outer membrane biogenesis; lipooligosaccharide biosynthesis.</text>
</comment>
<gene>
    <name evidence="5" type="ORF">DI603_16855</name>
</gene>
<comment type="pathway">
    <text evidence="2">Glycan metabolism; lacto-N-neotetraose biosynthesis.</text>
</comment>
<comment type="caution">
    <text evidence="5">The sequence shown here is derived from an EMBL/GenBank/DDBJ whole genome shotgun (WGS) entry which is preliminary data.</text>
</comment>
<dbReference type="GO" id="GO:0009103">
    <property type="term" value="P:lipopolysaccharide biosynthetic process"/>
    <property type="evidence" value="ECO:0007669"/>
    <property type="project" value="UniProtKB-KW"/>
</dbReference>
<sequence length="257" mass="29190">MPTMPSNTHAWVINLDRSPERLAVISAQLDALGLPWTRHRAVDARALRPDQTALLDLPEFHRKHGMEPVPGEIGCYLSHIEVMQAFLASQHRFALILEDDANLGPRLPPVLAELEACADRWDMVKLSAVHSGSPQTCLRLDDECVLALMMSRCTGSSAYLLSRHAAEVYLAKLLPMSVPYDHAFDRGWALGLRIRLVTPPPVGHPQDNDTTIITSGRRKFHWTRRWTTHLYRARNEIARIWWGLVELRQERAYKAKA</sequence>
<evidence type="ECO:0000313" key="5">
    <source>
        <dbReference type="EMBL" id="PZP29342.1"/>
    </source>
</evidence>
<protein>
    <submittedName>
        <fullName evidence="5">Glycosyl transferase</fullName>
    </submittedName>
</protein>
<dbReference type="Proteomes" id="UP000249633">
    <property type="component" value="Unassembled WGS sequence"/>
</dbReference>
<dbReference type="InterPro" id="IPR002654">
    <property type="entry name" value="Glyco_trans_25"/>
</dbReference>
<organism evidence="5 6">
    <name type="scientific">Roseateles depolymerans</name>
    <dbReference type="NCBI Taxonomy" id="76731"/>
    <lineage>
        <taxon>Bacteria</taxon>
        <taxon>Pseudomonadati</taxon>
        <taxon>Pseudomonadota</taxon>
        <taxon>Betaproteobacteria</taxon>
        <taxon>Burkholderiales</taxon>
        <taxon>Sphaerotilaceae</taxon>
        <taxon>Roseateles</taxon>
    </lineage>
</organism>
<keyword evidence="5" id="KW-0808">Transferase</keyword>
<dbReference type="UniPathway" id="UPA00501"/>
<dbReference type="GO" id="GO:0016740">
    <property type="term" value="F:transferase activity"/>
    <property type="evidence" value="ECO:0007669"/>
    <property type="project" value="UniProtKB-KW"/>
</dbReference>
<dbReference type="CDD" id="cd06532">
    <property type="entry name" value="Glyco_transf_25"/>
    <property type="match status" value="1"/>
</dbReference>
<evidence type="ECO:0000256" key="2">
    <source>
        <dbReference type="ARBA" id="ARBA00005222"/>
    </source>
</evidence>
<dbReference type="Pfam" id="PF01755">
    <property type="entry name" value="Glyco_transf_25"/>
    <property type="match status" value="1"/>
</dbReference>
<reference evidence="5 6" key="1">
    <citation type="submission" date="2017-08" db="EMBL/GenBank/DDBJ databases">
        <title>Infants hospitalized years apart are colonized by the same room-sourced microbial strains.</title>
        <authorList>
            <person name="Brooks B."/>
            <person name="Olm M.R."/>
            <person name="Firek B.A."/>
            <person name="Baker R."/>
            <person name="Thomas B.C."/>
            <person name="Morowitz M.J."/>
            <person name="Banfield J.F."/>
        </authorList>
    </citation>
    <scope>NUCLEOTIDE SEQUENCE [LARGE SCALE GENOMIC DNA]</scope>
    <source>
        <strain evidence="5">S2_012_000_R2_81</strain>
    </source>
</reference>
<dbReference type="UniPathway" id="UPA00820"/>
<dbReference type="AlphaFoldDB" id="A0A2W5FEB2"/>
<evidence type="ECO:0000259" key="4">
    <source>
        <dbReference type="Pfam" id="PF01755"/>
    </source>
</evidence>
<keyword evidence="3" id="KW-0448">Lipopolysaccharide biosynthesis</keyword>
<feature type="domain" description="Glycosyl transferase family 25" evidence="4">
    <location>
        <begin position="9"/>
        <end position="182"/>
    </location>
</feature>